<dbReference type="RefSeq" id="WP_377408333.1">
    <property type="nucleotide sequence ID" value="NZ_JBHSCY010000001.1"/>
</dbReference>
<dbReference type="CDD" id="cd03603">
    <property type="entry name" value="CLECT_VCBS"/>
    <property type="match status" value="1"/>
</dbReference>
<dbReference type="NCBIfam" id="TIGR04131">
    <property type="entry name" value="Bac_Flav_CTERM"/>
    <property type="match status" value="1"/>
</dbReference>
<dbReference type="Gene3D" id="2.60.40.10">
    <property type="entry name" value="Immunoglobulins"/>
    <property type="match status" value="1"/>
</dbReference>
<dbReference type="InterPro" id="IPR026341">
    <property type="entry name" value="T9SS_type_B"/>
</dbReference>
<evidence type="ECO:0000313" key="2">
    <source>
        <dbReference type="EMBL" id="MFC4268073.1"/>
    </source>
</evidence>
<dbReference type="SUPFAM" id="SSF56436">
    <property type="entry name" value="C-type lectin-like"/>
    <property type="match status" value="1"/>
</dbReference>
<dbReference type="Pfam" id="PF19081">
    <property type="entry name" value="Ig_7"/>
    <property type="match status" value="2"/>
</dbReference>
<dbReference type="InterPro" id="IPR016187">
    <property type="entry name" value="CTDL_fold"/>
</dbReference>
<dbReference type="EMBL" id="JBHSCY010000001">
    <property type="protein sequence ID" value="MFC4268073.1"/>
    <property type="molecule type" value="Genomic_DNA"/>
</dbReference>
<dbReference type="InterPro" id="IPR001304">
    <property type="entry name" value="C-type_lectin-like"/>
</dbReference>
<proteinExistence type="predicted"/>
<evidence type="ECO:0000313" key="3">
    <source>
        <dbReference type="Proteomes" id="UP001595826"/>
    </source>
</evidence>
<dbReference type="InterPro" id="IPR013783">
    <property type="entry name" value="Ig-like_fold"/>
</dbReference>
<dbReference type="PROSITE" id="PS50041">
    <property type="entry name" value="C_TYPE_LECTIN_2"/>
    <property type="match status" value="1"/>
</dbReference>
<comment type="caution">
    <text evidence="2">The sequence shown here is derived from an EMBL/GenBank/DDBJ whole genome shotgun (WGS) entry which is preliminary data.</text>
</comment>
<dbReference type="Gene3D" id="3.10.100.10">
    <property type="entry name" value="Mannose-Binding Protein A, subunit A"/>
    <property type="match status" value="1"/>
</dbReference>
<feature type="domain" description="C-type lectin" evidence="1">
    <location>
        <begin position="150"/>
        <end position="273"/>
    </location>
</feature>
<evidence type="ECO:0000259" key="1">
    <source>
        <dbReference type="PROSITE" id="PS50041"/>
    </source>
</evidence>
<dbReference type="InterPro" id="IPR044023">
    <property type="entry name" value="Ig_7"/>
</dbReference>
<dbReference type="InterPro" id="IPR016186">
    <property type="entry name" value="C-type_lectin-like/link_sf"/>
</dbReference>
<keyword evidence="3" id="KW-1185">Reference proteome</keyword>
<name>A0ABV8R7X6_9FLAO</name>
<dbReference type="Proteomes" id="UP001595826">
    <property type="component" value="Unassembled WGS sequence"/>
</dbReference>
<protein>
    <submittedName>
        <fullName evidence="2">T9SS type B sorting domain-containing protein</fullName>
    </submittedName>
</protein>
<accession>A0ABV8R7X6</accession>
<sequence>MNKSVNFKNIITYIFLFLSGFICYSQTDEAPSITASGRQVFCPGNSINIVTDFTITDPDDTGISEFFIQISSGYQIGLDRLELSRNYPSIATSWNQNEGKLTLSSANNTEILFTDLENAVKDVILTNPSLNVTEEKTFSFTIDDANYLPSTDHFYEFVSDERITWQQAKIAAENRTYFGRRGYLATLTSAEEADFAGKQASGAGWIGGSDEETEGEWKWVTGPEAGTVFWRGAVSGTTPNFAFWNNNEPNDFNGEDYAHITDPSIGIPGAWNDLPNIGGTGLYIPRGYIVEYGAPEDPPLNISASTSIYIPQIINTVNAEVCESGNATISATASEGEIFWYDSPIIGTQTEIARGSNLNVNVTQTTIYYASININGCNSLPRTPVTITVNERPTIINTTEDIICSGSALLSAESSSGDVYWYETATSTTPLFIGESFQTPNLTSTTSYFVEANVFNCSSSTRTEVIATIDNTIPSFDLAKSSYALCIDIGNVDLETINAQDNYTYIWKKEGGLLPNNNSTINVTESGTYTVIAVSSAGCTSPEQTIIVKDSEKSNLTKEDVIITDDSINNSIQIANLNIGSGDYEFSLDDINGVYTDNRFFDNLSPGIHTLYIRDKGGCGIQEYQFSILAYPKFFTPNGDGENDLWQINGFDRSFYTKSNIYIYNRFGNLLYTIEQNSQGWDGNFGGKKMPSNTYWFRVVLTDINGYSFEKFGNISLIR</sequence>
<gene>
    <name evidence="2" type="ORF">ACFOWD_04055</name>
</gene>
<dbReference type="InterPro" id="IPR034007">
    <property type="entry name" value="CTLD_bac"/>
</dbReference>
<organism evidence="2 3">
    <name type="scientific">Polaribacter marinivivus</name>
    <dbReference type="NCBI Taxonomy" id="1524260"/>
    <lineage>
        <taxon>Bacteria</taxon>
        <taxon>Pseudomonadati</taxon>
        <taxon>Bacteroidota</taxon>
        <taxon>Flavobacteriia</taxon>
        <taxon>Flavobacteriales</taxon>
        <taxon>Flavobacteriaceae</taxon>
    </lineage>
</organism>
<dbReference type="Pfam" id="PF13585">
    <property type="entry name" value="CHU_C"/>
    <property type="match status" value="1"/>
</dbReference>
<reference evidence="3" key="1">
    <citation type="journal article" date="2019" name="Int. J. Syst. Evol. Microbiol.">
        <title>The Global Catalogue of Microorganisms (GCM) 10K type strain sequencing project: providing services to taxonomists for standard genome sequencing and annotation.</title>
        <authorList>
            <consortium name="The Broad Institute Genomics Platform"/>
            <consortium name="The Broad Institute Genome Sequencing Center for Infectious Disease"/>
            <person name="Wu L."/>
            <person name="Ma J."/>
        </authorList>
    </citation>
    <scope>NUCLEOTIDE SEQUENCE [LARGE SCALE GENOMIC DNA]</scope>
    <source>
        <strain evidence="3">CECT 8655</strain>
    </source>
</reference>